<evidence type="ECO:0000313" key="2">
    <source>
        <dbReference type="EnsemblMetazoa" id="OVOC12673.1"/>
    </source>
</evidence>
<protein>
    <submittedName>
        <fullName evidence="2">Uncharacterized protein</fullName>
    </submittedName>
</protein>
<keyword evidence="3" id="KW-1185">Reference proteome</keyword>
<feature type="coiled-coil region" evidence="1">
    <location>
        <begin position="123"/>
        <end position="153"/>
    </location>
</feature>
<proteinExistence type="predicted"/>
<dbReference type="EMBL" id="CMVM020000602">
    <property type="status" value="NOT_ANNOTATED_CDS"/>
    <property type="molecule type" value="Genomic_DNA"/>
</dbReference>
<reference evidence="2" key="2">
    <citation type="submission" date="2022-06" db="UniProtKB">
        <authorList>
            <consortium name="EnsemblMetazoa"/>
        </authorList>
    </citation>
    <scope>IDENTIFICATION</scope>
</reference>
<sequence>MIRQETRKKNSPLYLTRRNLQCLLNTDEKTIEQAVELEEKKAISGIKLRKNHGMISRQKSRIKKQVIVIDGTISKTNKMEIEWKESLHSAKDGEWGNDVKLYEDYVYEENSVFDTGNKICSKRALLLMKLNRINEALKEIKKKKCEMRDNESASEGKRKA</sequence>
<evidence type="ECO:0000313" key="3">
    <source>
        <dbReference type="Proteomes" id="UP000024404"/>
    </source>
</evidence>
<dbReference type="AlphaFoldDB" id="A0A8R1XNV8"/>
<dbReference type="EnsemblMetazoa" id="OVOC12673.1">
    <property type="protein sequence ID" value="OVOC12673.1"/>
    <property type="gene ID" value="WBGene00249482"/>
</dbReference>
<keyword evidence="1" id="KW-0175">Coiled coil</keyword>
<dbReference type="Proteomes" id="UP000024404">
    <property type="component" value="Unassembled WGS sequence"/>
</dbReference>
<accession>A0A8R1XNV8</accession>
<evidence type="ECO:0000256" key="1">
    <source>
        <dbReference type="SAM" id="Coils"/>
    </source>
</evidence>
<reference evidence="3" key="1">
    <citation type="submission" date="2013-10" db="EMBL/GenBank/DDBJ databases">
        <title>Genome sequencing of Onchocerca volvulus.</title>
        <authorList>
            <person name="Cotton J."/>
            <person name="Tsai J."/>
            <person name="Stanley E."/>
            <person name="Tracey A."/>
            <person name="Holroyd N."/>
            <person name="Lustigman S."/>
            <person name="Berriman M."/>
        </authorList>
    </citation>
    <scope>NUCLEOTIDE SEQUENCE</scope>
</reference>
<name>A0A8R1XNV8_ONCVO</name>
<organism evidence="2 3">
    <name type="scientific">Onchocerca volvulus</name>
    <dbReference type="NCBI Taxonomy" id="6282"/>
    <lineage>
        <taxon>Eukaryota</taxon>
        <taxon>Metazoa</taxon>
        <taxon>Ecdysozoa</taxon>
        <taxon>Nematoda</taxon>
        <taxon>Chromadorea</taxon>
        <taxon>Rhabditida</taxon>
        <taxon>Spirurina</taxon>
        <taxon>Spiruromorpha</taxon>
        <taxon>Filarioidea</taxon>
        <taxon>Onchocercidae</taxon>
        <taxon>Onchocerca</taxon>
    </lineage>
</organism>